<evidence type="ECO:0000256" key="1">
    <source>
        <dbReference type="SAM" id="MobiDB-lite"/>
    </source>
</evidence>
<organism evidence="2 3">
    <name type="scientific">Paraburkholderia caribensis MBA4</name>
    <dbReference type="NCBI Taxonomy" id="1323664"/>
    <lineage>
        <taxon>Bacteria</taxon>
        <taxon>Pseudomonadati</taxon>
        <taxon>Pseudomonadota</taxon>
        <taxon>Betaproteobacteria</taxon>
        <taxon>Burkholderiales</taxon>
        <taxon>Burkholderiaceae</taxon>
        <taxon>Paraburkholderia</taxon>
    </lineage>
</organism>
<dbReference type="KEGG" id="bcai:K788_00032990"/>
<evidence type="ECO:0000313" key="2">
    <source>
        <dbReference type="EMBL" id="ALL64484.1"/>
    </source>
</evidence>
<dbReference type="EMBL" id="CP012746">
    <property type="protein sequence ID" value="ALL64484.1"/>
    <property type="molecule type" value="Genomic_DNA"/>
</dbReference>
<proteinExistence type="predicted"/>
<dbReference type="Proteomes" id="UP000019146">
    <property type="component" value="Chromosome 1"/>
</dbReference>
<protein>
    <submittedName>
        <fullName evidence="2">Uncharacterized protein</fullName>
    </submittedName>
</protein>
<reference evidence="2 3" key="1">
    <citation type="journal article" date="2014" name="Genome Announc.">
        <title>Draft Genome Sequence of the Haloacid-Degrading Burkholderia caribensis Strain MBA4.</title>
        <authorList>
            <person name="Pan Y."/>
            <person name="Kong K.F."/>
            <person name="Tsang J.S."/>
        </authorList>
    </citation>
    <scope>NUCLEOTIDE SEQUENCE [LARGE SCALE GENOMIC DNA]</scope>
    <source>
        <strain evidence="2 3">MBA4</strain>
    </source>
</reference>
<evidence type="ECO:0000313" key="3">
    <source>
        <dbReference type="Proteomes" id="UP000019146"/>
    </source>
</evidence>
<name>A0A0P0R8S0_9BURK</name>
<accession>A0A0P0R8S0</accession>
<feature type="region of interest" description="Disordered" evidence="1">
    <location>
        <begin position="66"/>
        <end position="94"/>
    </location>
</feature>
<dbReference type="AlphaFoldDB" id="A0A0P0R8S0"/>
<feature type="compositionally biased region" description="Basic residues" evidence="1">
    <location>
        <begin position="85"/>
        <end position="94"/>
    </location>
</feature>
<gene>
    <name evidence="2" type="ORF">K788_00032990</name>
</gene>
<sequence>MTAMPESRAVHAASAATARPECAATCRDRVSRVHVTGGKGLFRCRKDWRGSRVRVKYRAFWNGSTCVPRPDGTPGNAGPPERKVTGARRAKRTG</sequence>